<dbReference type="InterPro" id="IPR002492">
    <property type="entry name" value="Transposase_Tc1-like"/>
</dbReference>
<name>A0A8K0CZP4_IGNLU</name>
<organism evidence="2 3">
    <name type="scientific">Ignelater luminosus</name>
    <name type="common">Cucubano</name>
    <name type="synonym">Pyrophorus luminosus</name>
    <dbReference type="NCBI Taxonomy" id="2038154"/>
    <lineage>
        <taxon>Eukaryota</taxon>
        <taxon>Metazoa</taxon>
        <taxon>Ecdysozoa</taxon>
        <taxon>Arthropoda</taxon>
        <taxon>Hexapoda</taxon>
        <taxon>Insecta</taxon>
        <taxon>Pterygota</taxon>
        <taxon>Neoptera</taxon>
        <taxon>Endopterygota</taxon>
        <taxon>Coleoptera</taxon>
        <taxon>Polyphaga</taxon>
        <taxon>Elateriformia</taxon>
        <taxon>Elateroidea</taxon>
        <taxon>Elateridae</taxon>
        <taxon>Agrypninae</taxon>
        <taxon>Pyrophorini</taxon>
        <taxon>Ignelater</taxon>
    </lineage>
</organism>
<accession>A0A8K0CZP4</accession>
<proteinExistence type="predicted"/>
<gene>
    <name evidence="2" type="ORF">ILUMI_11879</name>
</gene>
<dbReference type="InterPro" id="IPR036397">
    <property type="entry name" value="RNaseH_sf"/>
</dbReference>
<dbReference type="GO" id="GO:0003677">
    <property type="term" value="F:DNA binding"/>
    <property type="evidence" value="ECO:0007669"/>
    <property type="project" value="InterPro"/>
</dbReference>
<protein>
    <recommendedName>
        <fullName evidence="1">Transposase Tc1-like domain-containing protein</fullName>
    </recommendedName>
</protein>
<dbReference type="Gene3D" id="3.30.420.10">
    <property type="entry name" value="Ribonuclease H-like superfamily/Ribonuclease H"/>
    <property type="match status" value="1"/>
</dbReference>
<feature type="domain" description="Transposase Tc1-like" evidence="1">
    <location>
        <begin position="54"/>
        <end position="118"/>
    </location>
</feature>
<dbReference type="Pfam" id="PF01498">
    <property type="entry name" value="HTH_Tnp_Tc3_2"/>
    <property type="match status" value="1"/>
</dbReference>
<sequence length="328" mass="37729">MPRRPGQSDSSLEMRGKIVAIYLRNKAVIITTRNRPLKTKRRTGRPQVLNDLNKANIAQLCQQNPFSTATVIRDELQLPCNPRIIIRELHKNGIHKIPAKQQLISEQNARRRLQFCEEDALRNWELVIFSDEKTFCSSEDYTKTSWRSVNTRYEIQHIQPKKRSGRISLGYWGWMSQAGPGEQVQVNSHFSTHDYVEILEDVILPSVSALYCLNSKQFEDYTCSSNSHLRSPPTEDTIFRCTTGNFRNCCITILDKLLHKQHIRYAALGQPVLRGSIVVFQGGWLVAAVELWLQKFSGRMAWNDSVSLVWSRTELKVVLIEDPGPKSY</sequence>
<dbReference type="GO" id="GO:0015074">
    <property type="term" value="P:DNA integration"/>
    <property type="evidence" value="ECO:0007669"/>
    <property type="project" value="InterPro"/>
</dbReference>
<dbReference type="Proteomes" id="UP000801492">
    <property type="component" value="Unassembled WGS sequence"/>
</dbReference>
<dbReference type="GO" id="GO:0006313">
    <property type="term" value="P:DNA transposition"/>
    <property type="evidence" value="ECO:0007669"/>
    <property type="project" value="InterPro"/>
</dbReference>
<dbReference type="AlphaFoldDB" id="A0A8K0CZP4"/>
<evidence type="ECO:0000313" key="3">
    <source>
        <dbReference type="Proteomes" id="UP000801492"/>
    </source>
</evidence>
<reference evidence="2" key="1">
    <citation type="submission" date="2019-08" db="EMBL/GenBank/DDBJ databases">
        <title>The genome of the North American firefly Photinus pyralis.</title>
        <authorList>
            <consortium name="Photinus pyralis genome working group"/>
            <person name="Fallon T.R."/>
            <person name="Sander Lower S.E."/>
            <person name="Weng J.-K."/>
        </authorList>
    </citation>
    <scope>NUCLEOTIDE SEQUENCE</scope>
    <source>
        <strain evidence="2">TRF0915ILg1</strain>
        <tissue evidence="2">Whole body</tissue>
    </source>
</reference>
<comment type="caution">
    <text evidence="2">The sequence shown here is derived from an EMBL/GenBank/DDBJ whole genome shotgun (WGS) entry which is preliminary data.</text>
</comment>
<evidence type="ECO:0000259" key="1">
    <source>
        <dbReference type="Pfam" id="PF01498"/>
    </source>
</evidence>
<dbReference type="OrthoDB" id="9996331at2759"/>
<dbReference type="EMBL" id="VTPC01007154">
    <property type="protein sequence ID" value="KAF2894287.1"/>
    <property type="molecule type" value="Genomic_DNA"/>
</dbReference>
<evidence type="ECO:0000313" key="2">
    <source>
        <dbReference type="EMBL" id="KAF2894287.1"/>
    </source>
</evidence>
<keyword evidence="3" id="KW-1185">Reference proteome</keyword>